<reference evidence="2 3" key="1">
    <citation type="submission" date="2017-03" db="EMBL/GenBank/DDBJ databases">
        <title>Genome sequence of Clostridium hungatei DSM 14427.</title>
        <authorList>
            <person name="Poehlein A."/>
            <person name="Daniel R."/>
        </authorList>
    </citation>
    <scope>NUCLEOTIDE SEQUENCE [LARGE SCALE GENOMIC DNA]</scope>
    <source>
        <strain evidence="2 3">DSM 14427</strain>
    </source>
</reference>
<dbReference type="InterPro" id="IPR003607">
    <property type="entry name" value="HD/PDEase_dom"/>
</dbReference>
<name>A0A1V4SGJ3_RUMHU</name>
<gene>
    <name evidence="2" type="ORF">CLHUN_36680</name>
</gene>
<dbReference type="CDD" id="cd00077">
    <property type="entry name" value="HDc"/>
    <property type="match status" value="1"/>
</dbReference>
<feature type="domain" description="HD" evidence="1">
    <location>
        <begin position="44"/>
        <end position="146"/>
    </location>
</feature>
<dbReference type="EMBL" id="MZGX01000029">
    <property type="protein sequence ID" value="OPX42371.1"/>
    <property type="molecule type" value="Genomic_DNA"/>
</dbReference>
<accession>A0A1V4SGJ3</accession>
<protein>
    <submittedName>
        <fullName evidence="2">HD domain protein</fullName>
    </submittedName>
</protein>
<dbReference type="OrthoDB" id="360187at2"/>
<keyword evidence="3" id="KW-1185">Reference proteome</keyword>
<proteinExistence type="predicted"/>
<evidence type="ECO:0000313" key="2">
    <source>
        <dbReference type="EMBL" id="OPX42371.1"/>
    </source>
</evidence>
<evidence type="ECO:0000259" key="1">
    <source>
        <dbReference type="Pfam" id="PF01966"/>
    </source>
</evidence>
<dbReference type="Gene3D" id="1.10.3210.10">
    <property type="entry name" value="Hypothetical protein af1432"/>
    <property type="match status" value="1"/>
</dbReference>
<sequence length="162" mass="18739">MLNKTGRNKAETLNDFDRYVEEICLKSRFGEAKEYIQHGTTTLFEHSISVAYYSMKLALALKLPVNYQALIRGALLHDYFLYDWHIKDPSRPLHGLHHPVAALKNAETEFELSEIERNIILRHMFPLTLIPPVYAESILVCVVDKFCSVCEMVSRRRNTGNK</sequence>
<dbReference type="Pfam" id="PF01966">
    <property type="entry name" value="HD"/>
    <property type="match status" value="1"/>
</dbReference>
<comment type="caution">
    <text evidence="2">The sequence shown here is derived from an EMBL/GenBank/DDBJ whole genome shotgun (WGS) entry which is preliminary data.</text>
</comment>
<organism evidence="2 3">
    <name type="scientific">Ruminiclostridium hungatei</name>
    <name type="common">Clostridium hungatei</name>
    <dbReference type="NCBI Taxonomy" id="48256"/>
    <lineage>
        <taxon>Bacteria</taxon>
        <taxon>Bacillati</taxon>
        <taxon>Bacillota</taxon>
        <taxon>Clostridia</taxon>
        <taxon>Eubacteriales</taxon>
        <taxon>Oscillospiraceae</taxon>
        <taxon>Ruminiclostridium</taxon>
    </lineage>
</organism>
<dbReference type="AlphaFoldDB" id="A0A1V4SGJ3"/>
<dbReference type="Proteomes" id="UP000191554">
    <property type="component" value="Unassembled WGS sequence"/>
</dbReference>
<dbReference type="InterPro" id="IPR006674">
    <property type="entry name" value="HD_domain"/>
</dbReference>
<dbReference type="STRING" id="48256.CLHUN_36680"/>
<dbReference type="RefSeq" id="WP_080066077.1">
    <property type="nucleotide sequence ID" value="NZ_MZGX01000029.1"/>
</dbReference>
<dbReference type="SUPFAM" id="SSF109604">
    <property type="entry name" value="HD-domain/PDEase-like"/>
    <property type="match status" value="1"/>
</dbReference>
<evidence type="ECO:0000313" key="3">
    <source>
        <dbReference type="Proteomes" id="UP000191554"/>
    </source>
</evidence>